<organism evidence="6 7">
    <name type="scientific">Fusibacter ferrireducens</name>
    <dbReference type="NCBI Taxonomy" id="2785058"/>
    <lineage>
        <taxon>Bacteria</taxon>
        <taxon>Bacillati</taxon>
        <taxon>Bacillota</taxon>
        <taxon>Clostridia</taxon>
        <taxon>Eubacteriales</taxon>
        <taxon>Eubacteriales Family XII. Incertae Sedis</taxon>
        <taxon>Fusibacter</taxon>
    </lineage>
</organism>
<gene>
    <name evidence="6" type="ORF">ISU02_16635</name>
</gene>
<dbReference type="Pfam" id="PF13205">
    <property type="entry name" value="Big_5"/>
    <property type="match status" value="13"/>
</dbReference>
<evidence type="ECO:0000259" key="5">
    <source>
        <dbReference type="PROSITE" id="PS51272"/>
    </source>
</evidence>
<evidence type="ECO:0000259" key="4">
    <source>
        <dbReference type="PROSITE" id="PS50853"/>
    </source>
</evidence>
<comment type="caution">
    <text evidence="6">The sequence shown here is derived from an EMBL/GenBank/DDBJ whole genome shotgun (WGS) entry which is preliminary data.</text>
</comment>
<dbReference type="Pfam" id="PF00395">
    <property type="entry name" value="SLH"/>
    <property type="match status" value="2"/>
</dbReference>
<feature type="signal peptide" evidence="3">
    <location>
        <begin position="1"/>
        <end position="27"/>
    </location>
</feature>
<keyword evidence="7" id="KW-1185">Reference proteome</keyword>
<dbReference type="InterPro" id="IPR006626">
    <property type="entry name" value="PbH1"/>
</dbReference>
<dbReference type="InterPro" id="IPR025883">
    <property type="entry name" value="Cadherin-like_domain"/>
</dbReference>
<dbReference type="SUPFAM" id="SSF49265">
    <property type="entry name" value="Fibronectin type III"/>
    <property type="match status" value="1"/>
</dbReference>
<sequence length="2731" mass="284255">MKNLFKRLGVLLLAVVLVIPNLNFTYAATATLGPEADTAYDNFSFYGPDKDIYFGDYMDTGIRFNLSNISGTVSEAKLKLYISYFSTAINFNLYKGSDNWLEASGMPTKGDLLIEDIAVTGTGWIELDVTSFISAEANGDGKASFFLSKGTTNYEDLLGISSKEAGSNASQLLITYTTDSTPPTLTTKSPVDGATNVGVNDNLVLTFSEVVNVGTGNIVIKKSSDDSTVESIDVTSGLVTGDGTDTITVNPSVTFTEGIGYYVQIDATAFDDTSGNSYAGINDKTSWNFTTEDVTAPTISTLSPTDGGTNVGVNDNLVITFSEVVNVGTGNIIIKKASDDSTVESINVTSGMVTGDGTDTITVNPSADLAGYTGYYVQIDGTAFDDTSGNSYAGINNTSDWNFTTESQASSVTTQAVSSITETSATGNGTITGLGAPNPTAYGVCWNTTGTPTTANSKTDEGSVSATGAFTTSITGLSANTTYYARAYVINANGTSYGSQVSFSTDVTAPTLSTSSPADGATNVGVSDNLVLTFSEAVNVGTGNIVIKKSSDDSTVETIDVTSGKVTGDGTNTITVNPSTTLAGETGYYVQIDATAFDDVVDNGYAGINDTTSWNFTTEDITAPTLSTLSPTDGASNVGVNDNLVLTFSEAVNVGTGNVVIKKASDDSTVESIDVTSGLVTGDGTNTITVNPSVTLAGETGYYVQIDATAFDDTSDNSYAGINDKTSWNFTTEDVTAPTISTLSPTDGGTNVGVNDNLVITFSEVVNVGTGNIIIKKASDNSTVESINVTSGMVTGDGTDTITVNPSADLAGYTGYYVQIDGTAFDDTSGNSYAGISNTSDWNFTTETQASAVTTQAVSSITETSATGNGTITGLGAPNPTAYGVCWNTTGTPTTANSKTDEGSVSATGAFTTSITGLSANTTYYARAYVINANGTSYGSQVSFSTDVTAPTLSTLSPADGASNVGVSDNLVLTFSEVVNVGTGNIVIKKSSDDSTVETIDVTGVQVSGDGTNTITVNPSTTLAGETGYYVQIDASAFDDTVGNSYVGINDATSWNFTTEDITAPTLSSLSPVDGASNVGVSDNLVLTFTEAVNVGTGNVVIKKASDDSTVESIDVTGVQVTGDGTNTITVNPSVTLTGETGYYVQIDATAFDDTSGNSYAGINDTTSWNFITEDITAPTLSTLSPTDGGTNVGVNDNLVITFSEAVNVGTGNIVIKKSSDDSTVETIDVTGVQVSGDGTNTITVNPSVTLTGEIGYYVQIDGTAFDDTSGNSYAGISDTTSWNFTTADVTAPTLNTKSPADGANNVGVNDNLVLTFSELVNVGTGNIVIKKSSDNSTVETIDVTSGQVTGDGTNTITVNPSITLAGETGYYVQIDTTAFDDTSGNSYAGINDTTSWNFATEDITAPTLSTLSPTDGGTNVGVNDNLVITFSEAVNVGTGNIVIKKSSDDSTVETIDVTGVQVSGDGTNTITVNPSTTLAGETGYYVQIDATAFDDTSGNSYAGINDTTSWNFTTEDITAPTISTLSPTDGGTNVGVNDNLMFTFSEAVNVGTGNIVIRKSSDDSTVETIDVTGVQVSGDSTNTITVNPSVTLSGETGYYVQIDATAFDDTSGNSYAGINDTTSWNFTTADVTAPTLNTKSPADGASNVGVNDNLVLTFSEVVNVGTGNIVIKKSSDDSTVESIDVTGVQVSGDGTNTITVNPSITLAGETGYYVQIDATAFDDTSGNSYAGINDTTSWNFTTEDITAPTLSTLSPADGASNVSVNDNLVLTFSEAVNVDTGNIIIKKSSDNTTVESIDVTGTLVTGGGTNTITVNPSVTLIGETGYYVQIDGTAFADAADNHFVGIGDTTSWNFTTIPSDNALLAGIDLNTGTLSPAFASGTQKYTVNVSNSTTSVTLKPTISEAHATLAVTKVVGTSTSSVSVTSAGSVEITPLTYGNNSVNIAVTAQDGTTLKNYVIDINRALSGDMTLSDLSSDVGVWSPSFASEVEYYTVEVPNATTSVHLIPIVNESHAVVTAIKGVVTSGSALTVTMDSSIAVDGLAVGNNAVNVIVTAQDGVSTKTYYVNIKRAASSEVALSNLTVDHGTLSPAFAPDTEHYAVNVSNTITAVTLTPTVSESHSTIKVKRVTSEGSIPVSVTSGSSVIVNALEVGKNSVMITVTAQDEHTTKTYTIDINRAGSSDVTLSDLAVNVGTLTPAFTPEHESYSVKVPNSTTSITLTPITNESHASISINGINRTSGSSIEITPLIEGENSVAIVVTAQDGQSTKTYNLTVIREAYVDNSKDDKPDATPSTDPGTVVGNEQDTVTIVINGKEQSAGKEVKTVTDGKTTVTVAVNNQVIESKIDEAIRDNTAQTGNTIQVPISDTESQVAKVELTGDIVKKLEQNTFDISVKRSNIEYVIPAREFTISKVAESMGVQEQSLVDIKIEVKIAKVDEAVIAQYNEVVANNGSEMVFPPTEFEIVAKTTGNDGITKEVTIGKFSNYVERVMEIPANVDPAKVTTGIVFNSDGTYSHVPTDVFQKDGKWYTRLNSLTNSRYTVIYNPVTVKSVANHWSKAVVNDMASRLIVINPETFEPEQAITRADFSEYLVRALGLYREGTTSTSRYSDVTNANARALGIYIASENGIVSGYPDGTFKPNQQITREEAMVMYRNAMKLTNLTGDDSGRYSTFKDFTEVSGWASESVRDVLSAHIFNGTEPLMISPKSNLKYSEAIQAIRNLLVESNLINR</sequence>
<dbReference type="InterPro" id="IPR032812">
    <property type="entry name" value="SbsA_Ig"/>
</dbReference>
<evidence type="ECO:0000256" key="1">
    <source>
        <dbReference type="ARBA" id="ARBA00022729"/>
    </source>
</evidence>
<dbReference type="SMART" id="SM00710">
    <property type="entry name" value="PbH1"/>
    <property type="match status" value="16"/>
</dbReference>
<dbReference type="PROSITE" id="PS51272">
    <property type="entry name" value="SLH"/>
    <property type="match status" value="2"/>
</dbReference>
<dbReference type="RefSeq" id="WP_194702980.1">
    <property type="nucleotide sequence ID" value="NZ_JADKNH010000010.1"/>
</dbReference>
<dbReference type="InterPro" id="IPR036116">
    <property type="entry name" value="FN3_sf"/>
</dbReference>
<dbReference type="PROSITE" id="PS50853">
    <property type="entry name" value="FN3"/>
    <property type="match status" value="2"/>
</dbReference>
<evidence type="ECO:0000256" key="2">
    <source>
        <dbReference type="ARBA" id="ARBA00022737"/>
    </source>
</evidence>
<dbReference type="Proteomes" id="UP000614200">
    <property type="component" value="Unassembled WGS sequence"/>
</dbReference>
<feature type="domain" description="Fibronectin type-III" evidence="4">
    <location>
        <begin position="408"/>
        <end position="511"/>
    </location>
</feature>
<keyword evidence="1 3" id="KW-0732">Signal</keyword>
<keyword evidence="2" id="KW-0677">Repeat</keyword>
<accession>A0ABR9ZWB2</accession>
<name>A0ABR9ZWB2_9FIRM</name>
<dbReference type="InterPro" id="IPR014755">
    <property type="entry name" value="Cu-Rt/internalin_Ig-like"/>
</dbReference>
<protein>
    <submittedName>
        <fullName evidence="6">Ig-like domain-containing protein</fullName>
    </submittedName>
</protein>
<evidence type="ECO:0000313" key="7">
    <source>
        <dbReference type="Proteomes" id="UP000614200"/>
    </source>
</evidence>
<feature type="chain" id="PRO_5046344993" evidence="3">
    <location>
        <begin position="28"/>
        <end position="2731"/>
    </location>
</feature>
<evidence type="ECO:0000313" key="6">
    <source>
        <dbReference type="EMBL" id="MBF4694742.1"/>
    </source>
</evidence>
<dbReference type="InterPro" id="IPR003961">
    <property type="entry name" value="FN3_dom"/>
</dbReference>
<feature type="domain" description="SLH" evidence="5">
    <location>
        <begin position="2544"/>
        <end position="2603"/>
    </location>
</feature>
<feature type="domain" description="Fibronectin type-III" evidence="4">
    <location>
        <begin position="852"/>
        <end position="952"/>
    </location>
</feature>
<proteinExistence type="predicted"/>
<feature type="domain" description="SLH" evidence="5">
    <location>
        <begin position="2604"/>
        <end position="2667"/>
    </location>
</feature>
<reference evidence="6 7" key="1">
    <citation type="submission" date="2020-11" db="EMBL/GenBank/DDBJ databases">
        <title>Fusibacter basophilias sp. nov.</title>
        <authorList>
            <person name="Qiu D."/>
        </authorList>
    </citation>
    <scope>NUCLEOTIDE SEQUENCE [LARGE SCALE GENOMIC DNA]</scope>
    <source>
        <strain evidence="6 7">Q10-2</strain>
    </source>
</reference>
<dbReference type="Gene3D" id="2.60.40.1220">
    <property type="match status" value="1"/>
</dbReference>
<dbReference type="InterPro" id="IPR001119">
    <property type="entry name" value="SLH_dom"/>
</dbReference>
<dbReference type="Pfam" id="PF12733">
    <property type="entry name" value="Cadherin-like"/>
    <property type="match status" value="4"/>
</dbReference>
<evidence type="ECO:0000256" key="3">
    <source>
        <dbReference type="SAM" id="SignalP"/>
    </source>
</evidence>
<dbReference type="EMBL" id="JADKNH010000010">
    <property type="protein sequence ID" value="MBF4694742.1"/>
    <property type="molecule type" value="Genomic_DNA"/>
</dbReference>